<comment type="caution">
    <text evidence="5">The sequence shown here is derived from an EMBL/GenBank/DDBJ whole genome shotgun (WGS) entry which is preliminary data.</text>
</comment>
<dbReference type="EMBL" id="JACHGY010000001">
    <property type="protein sequence ID" value="MBB6430826.1"/>
    <property type="molecule type" value="Genomic_DNA"/>
</dbReference>
<dbReference type="PANTHER" id="PTHR43046">
    <property type="entry name" value="GDP-MANNOSE MANNOSYL HYDROLASE"/>
    <property type="match status" value="1"/>
</dbReference>
<evidence type="ECO:0000313" key="6">
    <source>
        <dbReference type="Proteomes" id="UP000541810"/>
    </source>
</evidence>
<dbReference type="Pfam" id="PF00293">
    <property type="entry name" value="NUDIX"/>
    <property type="match status" value="1"/>
</dbReference>
<proteinExistence type="inferred from homology"/>
<protein>
    <submittedName>
        <fullName evidence="5">8-oxo-dGTP pyrophosphatase MutT (NUDIX family)</fullName>
    </submittedName>
</protein>
<dbReference type="PRINTS" id="PR00502">
    <property type="entry name" value="NUDIXFAMILY"/>
</dbReference>
<evidence type="ECO:0000256" key="3">
    <source>
        <dbReference type="RuleBase" id="RU003476"/>
    </source>
</evidence>
<evidence type="ECO:0000259" key="4">
    <source>
        <dbReference type="PROSITE" id="PS51462"/>
    </source>
</evidence>
<keyword evidence="6" id="KW-1185">Reference proteome</keyword>
<dbReference type="PROSITE" id="PS51462">
    <property type="entry name" value="NUDIX"/>
    <property type="match status" value="1"/>
</dbReference>
<evidence type="ECO:0000313" key="5">
    <source>
        <dbReference type="EMBL" id="MBB6430826.1"/>
    </source>
</evidence>
<dbReference type="RefSeq" id="WP_184678320.1">
    <property type="nucleotide sequence ID" value="NZ_JACHGY010000001.1"/>
</dbReference>
<dbReference type="AlphaFoldDB" id="A0A7X0H7S4"/>
<evidence type="ECO:0000256" key="1">
    <source>
        <dbReference type="ARBA" id="ARBA00001946"/>
    </source>
</evidence>
<dbReference type="PROSITE" id="PS00893">
    <property type="entry name" value="NUDIX_BOX"/>
    <property type="match status" value="1"/>
</dbReference>
<dbReference type="SUPFAM" id="SSF55811">
    <property type="entry name" value="Nudix"/>
    <property type="match status" value="1"/>
</dbReference>
<feature type="domain" description="Nudix hydrolase" evidence="4">
    <location>
        <begin position="19"/>
        <end position="147"/>
    </location>
</feature>
<dbReference type="GO" id="GO:0016787">
    <property type="term" value="F:hydrolase activity"/>
    <property type="evidence" value="ECO:0007669"/>
    <property type="project" value="UniProtKB-KW"/>
</dbReference>
<dbReference type="CDD" id="cd18879">
    <property type="entry name" value="NUDIX_Hydrolase"/>
    <property type="match status" value="1"/>
</dbReference>
<dbReference type="InterPro" id="IPR020476">
    <property type="entry name" value="Nudix_hydrolase"/>
</dbReference>
<evidence type="ECO:0000256" key="2">
    <source>
        <dbReference type="ARBA" id="ARBA00022801"/>
    </source>
</evidence>
<keyword evidence="2 3" id="KW-0378">Hydrolase</keyword>
<dbReference type="InterPro" id="IPR020084">
    <property type="entry name" value="NUDIX_hydrolase_CS"/>
</dbReference>
<accession>A0A7X0H7S4</accession>
<dbReference type="InterPro" id="IPR015797">
    <property type="entry name" value="NUDIX_hydrolase-like_dom_sf"/>
</dbReference>
<sequence length="147" mass="16489">MATPDFILALREKVGHDLLWLNGVVAVVVDDQGRVLLNKRADTGSWSLISGILEPGEQPDEALEREVLEETGVTIRASRLLDAFTSPIIEYPNGDRAQYLTVAYRCDVVAGEPRVNDDESLEVRFVPRQEMPKLRDDLQRVVDLAFL</sequence>
<comment type="cofactor">
    <cofactor evidence="1">
        <name>Mg(2+)</name>
        <dbReference type="ChEBI" id="CHEBI:18420"/>
    </cofactor>
</comment>
<dbReference type="Proteomes" id="UP000541810">
    <property type="component" value="Unassembled WGS sequence"/>
</dbReference>
<gene>
    <name evidence="5" type="ORF">HNQ40_002632</name>
</gene>
<organism evidence="5 6">
    <name type="scientific">Algisphaera agarilytica</name>
    <dbReference type="NCBI Taxonomy" id="1385975"/>
    <lineage>
        <taxon>Bacteria</taxon>
        <taxon>Pseudomonadati</taxon>
        <taxon>Planctomycetota</taxon>
        <taxon>Phycisphaerae</taxon>
        <taxon>Phycisphaerales</taxon>
        <taxon>Phycisphaeraceae</taxon>
        <taxon>Algisphaera</taxon>
    </lineage>
</organism>
<comment type="similarity">
    <text evidence="3">Belongs to the Nudix hydrolase family.</text>
</comment>
<name>A0A7X0H7S4_9BACT</name>
<dbReference type="Gene3D" id="3.90.79.10">
    <property type="entry name" value="Nucleoside Triphosphate Pyrophosphohydrolase"/>
    <property type="match status" value="1"/>
</dbReference>
<dbReference type="InterPro" id="IPR000086">
    <property type="entry name" value="NUDIX_hydrolase_dom"/>
</dbReference>
<dbReference type="PANTHER" id="PTHR43046:SF16">
    <property type="entry name" value="ADP-RIBOSE PYROPHOSPHATASE YJHB-RELATED"/>
    <property type="match status" value="1"/>
</dbReference>
<reference evidence="5 6" key="1">
    <citation type="submission" date="2020-08" db="EMBL/GenBank/DDBJ databases">
        <title>Genomic Encyclopedia of Type Strains, Phase IV (KMG-IV): sequencing the most valuable type-strain genomes for metagenomic binning, comparative biology and taxonomic classification.</title>
        <authorList>
            <person name="Goeker M."/>
        </authorList>
    </citation>
    <scope>NUCLEOTIDE SEQUENCE [LARGE SCALE GENOMIC DNA]</scope>
    <source>
        <strain evidence="5 6">DSM 103725</strain>
    </source>
</reference>